<evidence type="ECO:0000313" key="2">
    <source>
        <dbReference type="EMBL" id="GBG70404.1"/>
    </source>
</evidence>
<feature type="region of interest" description="Disordered" evidence="1">
    <location>
        <begin position="121"/>
        <end position="188"/>
    </location>
</feature>
<keyword evidence="3" id="KW-1185">Reference proteome</keyword>
<feature type="compositionally biased region" description="Basic and acidic residues" evidence="1">
    <location>
        <begin position="276"/>
        <end position="286"/>
    </location>
</feature>
<evidence type="ECO:0000313" key="3">
    <source>
        <dbReference type="Proteomes" id="UP000265515"/>
    </source>
</evidence>
<dbReference type="AlphaFoldDB" id="A0A388KK28"/>
<reference evidence="2 3" key="1">
    <citation type="journal article" date="2018" name="Cell">
        <title>The Chara Genome: Secondary Complexity and Implications for Plant Terrestrialization.</title>
        <authorList>
            <person name="Nishiyama T."/>
            <person name="Sakayama H."/>
            <person name="Vries J.D."/>
            <person name="Buschmann H."/>
            <person name="Saint-Marcoux D."/>
            <person name="Ullrich K.K."/>
            <person name="Haas F.B."/>
            <person name="Vanderstraeten L."/>
            <person name="Becker D."/>
            <person name="Lang D."/>
            <person name="Vosolsobe S."/>
            <person name="Rombauts S."/>
            <person name="Wilhelmsson P.K.I."/>
            <person name="Janitza P."/>
            <person name="Kern R."/>
            <person name="Heyl A."/>
            <person name="Rumpler F."/>
            <person name="Villalobos L.I.A.C."/>
            <person name="Clay J.M."/>
            <person name="Skokan R."/>
            <person name="Toyoda A."/>
            <person name="Suzuki Y."/>
            <person name="Kagoshima H."/>
            <person name="Schijlen E."/>
            <person name="Tajeshwar N."/>
            <person name="Catarino B."/>
            <person name="Hetherington A.J."/>
            <person name="Saltykova A."/>
            <person name="Bonnot C."/>
            <person name="Breuninger H."/>
            <person name="Symeonidi A."/>
            <person name="Radhakrishnan G.V."/>
            <person name="Van Nieuwerburgh F."/>
            <person name="Deforce D."/>
            <person name="Chang C."/>
            <person name="Karol K.G."/>
            <person name="Hedrich R."/>
            <person name="Ulvskov P."/>
            <person name="Glockner G."/>
            <person name="Delwiche C.F."/>
            <person name="Petrasek J."/>
            <person name="Van de Peer Y."/>
            <person name="Friml J."/>
            <person name="Beilby M."/>
            <person name="Dolan L."/>
            <person name="Kohara Y."/>
            <person name="Sugano S."/>
            <person name="Fujiyama A."/>
            <person name="Delaux P.-M."/>
            <person name="Quint M."/>
            <person name="TheiBen G."/>
            <person name="Hagemann M."/>
            <person name="Harholt J."/>
            <person name="Dunand C."/>
            <person name="Zachgo S."/>
            <person name="Langdale J."/>
            <person name="Maumus F."/>
            <person name="Straeten D.V.D."/>
            <person name="Gould S.B."/>
            <person name="Rensing S.A."/>
        </authorList>
    </citation>
    <scope>NUCLEOTIDE SEQUENCE [LARGE SCALE GENOMIC DNA]</scope>
    <source>
        <strain evidence="2 3">S276</strain>
    </source>
</reference>
<sequence length="297" mass="34001">MEGAFAEGTPLKQRGSWRLSEHRSVLRSEKVKLAEEERLRKESEEEQQRIHNEKEQRHKKEKKRRTKLQKEAECEAEMNKKLKMQLTLRTVDFFERREANLDPVLEFARKAKGKKKVLVLSDEDAAQGSSESESETEKLRKKAGKLTISEKRKRGPKPVFEDSPLMVTPSKRTPWTKAKEGANGGRVTRSHNKIKTKMSPYVEKMKKSPGRTDALAKLRFCNQAMDKIRGLDAQELQLICKNEGVSYSGKVEAIFDIARHRTRVAFGEIEGVEQSKSGDFEDKDSTTVDVDEPEAEV</sequence>
<dbReference type="Gramene" id="GBG70404">
    <property type="protein sequence ID" value="GBG70404"/>
    <property type="gene ID" value="CBR_g6532"/>
</dbReference>
<proteinExistence type="predicted"/>
<feature type="region of interest" description="Disordered" evidence="1">
    <location>
        <begin position="31"/>
        <end position="72"/>
    </location>
</feature>
<organism evidence="2 3">
    <name type="scientific">Chara braunii</name>
    <name type="common">Braun's stonewort</name>
    <dbReference type="NCBI Taxonomy" id="69332"/>
    <lineage>
        <taxon>Eukaryota</taxon>
        <taxon>Viridiplantae</taxon>
        <taxon>Streptophyta</taxon>
        <taxon>Charophyceae</taxon>
        <taxon>Charales</taxon>
        <taxon>Characeae</taxon>
        <taxon>Chara</taxon>
    </lineage>
</organism>
<name>A0A388KK28_CHABU</name>
<dbReference type="EMBL" id="BFEA01000130">
    <property type="protein sequence ID" value="GBG70404.1"/>
    <property type="molecule type" value="Genomic_DNA"/>
</dbReference>
<protein>
    <submittedName>
        <fullName evidence="2">Uncharacterized protein</fullName>
    </submittedName>
</protein>
<feature type="compositionally biased region" description="Basic and acidic residues" evidence="1">
    <location>
        <begin position="31"/>
        <end position="58"/>
    </location>
</feature>
<accession>A0A388KK28</accession>
<evidence type="ECO:0000256" key="1">
    <source>
        <dbReference type="SAM" id="MobiDB-lite"/>
    </source>
</evidence>
<feature type="region of interest" description="Disordered" evidence="1">
    <location>
        <begin position="273"/>
        <end position="297"/>
    </location>
</feature>
<dbReference type="Proteomes" id="UP000265515">
    <property type="component" value="Unassembled WGS sequence"/>
</dbReference>
<comment type="caution">
    <text evidence="2">The sequence shown here is derived from an EMBL/GenBank/DDBJ whole genome shotgun (WGS) entry which is preliminary data.</text>
</comment>
<gene>
    <name evidence="2" type="ORF">CBR_g6532</name>
</gene>